<protein>
    <recommendedName>
        <fullName evidence="7">Bifunctional chorismate mutase/prephenate dehydratase</fullName>
        <ecNumber evidence="6">4.2.1.51</ecNumber>
    </recommendedName>
    <alternativeName>
        <fullName evidence="17">Chorismate mutase-prephenate dehydratase</fullName>
    </alternativeName>
    <alternativeName>
        <fullName evidence="8">Prephenate dehydratase</fullName>
    </alternativeName>
    <alternativeName>
        <fullName evidence="16">p-protein</fullName>
    </alternativeName>
</protein>
<evidence type="ECO:0000259" key="22">
    <source>
        <dbReference type="PROSITE" id="PS51671"/>
    </source>
</evidence>
<reference evidence="24" key="1">
    <citation type="submission" date="2007-11" db="EMBL/GenBank/DDBJ databases">
        <title>Complete genome sequence of Clostridium phytofermentans ISDg.</title>
        <authorList>
            <person name="Leschine S.B."/>
            <person name="Warnick T.A."/>
            <person name="Blanchard J.L."/>
            <person name="Schnell D.J."/>
            <person name="Petit E.L."/>
            <person name="LaTouf W.G."/>
            <person name="Copeland A."/>
            <person name="Lucas S."/>
            <person name="Lapidus A."/>
            <person name="Barry K."/>
            <person name="Glavina del Rio T."/>
            <person name="Dalin E."/>
            <person name="Tice H."/>
            <person name="Pitluck S."/>
            <person name="Kiss H."/>
            <person name="Brettin T."/>
            <person name="Bruce D."/>
            <person name="Detter J.C."/>
            <person name="Han C."/>
            <person name="Kuske C."/>
            <person name="Schmutz J."/>
            <person name="Larimer F."/>
            <person name="Land M."/>
            <person name="Hauser L."/>
            <person name="Kyrpides N."/>
            <person name="Kim E.A."/>
            <person name="Richardson P."/>
        </authorList>
    </citation>
    <scope>NUCLEOTIDE SEQUENCE [LARGE SCALE GENOMIC DNA]</scope>
    <source>
        <strain evidence="24">ATCC 700394 / DSM 18823 / ISDg</strain>
    </source>
</reference>
<evidence type="ECO:0000256" key="17">
    <source>
        <dbReference type="ARBA" id="ARBA00031520"/>
    </source>
</evidence>
<evidence type="ECO:0000256" key="12">
    <source>
        <dbReference type="ARBA" id="ARBA00023222"/>
    </source>
</evidence>
<dbReference type="SUPFAM" id="SSF48600">
    <property type="entry name" value="Chorismate mutase II"/>
    <property type="match status" value="1"/>
</dbReference>
<comment type="catalytic activity">
    <reaction evidence="1">
        <text>chorismate = prephenate</text>
        <dbReference type="Rhea" id="RHEA:13897"/>
        <dbReference type="ChEBI" id="CHEBI:29748"/>
        <dbReference type="ChEBI" id="CHEBI:29934"/>
        <dbReference type="EC" id="5.4.99.5"/>
    </reaction>
</comment>
<dbReference type="PANTHER" id="PTHR21022:SF19">
    <property type="entry name" value="PREPHENATE DEHYDRATASE-RELATED"/>
    <property type="match status" value="1"/>
</dbReference>
<dbReference type="GO" id="GO:0004106">
    <property type="term" value="F:chorismate mutase activity"/>
    <property type="evidence" value="ECO:0007669"/>
    <property type="project" value="UniProtKB-EC"/>
</dbReference>
<evidence type="ECO:0000259" key="20">
    <source>
        <dbReference type="PROSITE" id="PS51168"/>
    </source>
</evidence>
<evidence type="ECO:0000256" key="9">
    <source>
        <dbReference type="ARBA" id="ARBA00022490"/>
    </source>
</evidence>
<dbReference type="Gene3D" id="3.40.190.10">
    <property type="entry name" value="Periplasmic binding protein-like II"/>
    <property type="match status" value="2"/>
</dbReference>
<evidence type="ECO:0000256" key="16">
    <source>
        <dbReference type="ARBA" id="ARBA00031175"/>
    </source>
</evidence>
<evidence type="ECO:0000259" key="21">
    <source>
        <dbReference type="PROSITE" id="PS51171"/>
    </source>
</evidence>
<evidence type="ECO:0000256" key="3">
    <source>
        <dbReference type="ARBA" id="ARBA00004496"/>
    </source>
</evidence>
<comment type="pathway">
    <text evidence="5">Metabolic intermediate biosynthesis; prephenate biosynthesis; prephenate from chorismate: step 1/1.</text>
</comment>
<comment type="function">
    <text evidence="2">Catalyzes the Claisen rearrangement of chorismate to prephenate and the decarboxylation/dehydration of prephenate to phenylpyruvate.</text>
</comment>
<dbReference type="KEGG" id="cpy:Cphy_1345"/>
<evidence type="ECO:0000313" key="24">
    <source>
        <dbReference type="Proteomes" id="UP000000370"/>
    </source>
</evidence>
<evidence type="ECO:0000256" key="2">
    <source>
        <dbReference type="ARBA" id="ARBA00002364"/>
    </source>
</evidence>
<dbReference type="UniPathway" id="UPA00121">
    <property type="reaction ID" value="UER00345"/>
</dbReference>
<dbReference type="PIRSF" id="PIRSF001500">
    <property type="entry name" value="Chor_mut_pdt_Ppr"/>
    <property type="match status" value="1"/>
</dbReference>
<dbReference type="PROSITE" id="PS00858">
    <property type="entry name" value="PREPHENATE_DEHYDR_2"/>
    <property type="match status" value="1"/>
</dbReference>
<dbReference type="PROSITE" id="PS51671">
    <property type="entry name" value="ACT"/>
    <property type="match status" value="1"/>
</dbReference>
<dbReference type="GO" id="GO:0004664">
    <property type="term" value="F:prephenate dehydratase activity"/>
    <property type="evidence" value="ECO:0007669"/>
    <property type="project" value="UniProtKB-EC"/>
</dbReference>
<dbReference type="HOGENOM" id="CLU_035008_1_1_9"/>
<dbReference type="InterPro" id="IPR036263">
    <property type="entry name" value="Chorismate_II_sf"/>
</dbReference>
<evidence type="ECO:0000256" key="8">
    <source>
        <dbReference type="ARBA" id="ARBA00021872"/>
    </source>
</evidence>
<keyword evidence="9" id="KW-0963">Cytoplasm</keyword>
<dbReference type="InterPro" id="IPR002701">
    <property type="entry name" value="CM_II_prokaryot"/>
</dbReference>
<keyword evidence="10" id="KW-0028">Amino-acid biosynthesis</keyword>
<dbReference type="Pfam" id="PF01817">
    <property type="entry name" value="CM_2"/>
    <property type="match status" value="1"/>
</dbReference>
<dbReference type="GO" id="GO:0005737">
    <property type="term" value="C:cytoplasm"/>
    <property type="evidence" value="ECO:0007669"/>
    <property type="project" value="UniProtKB-SubCell"/>
</dbReference>
<comment type="subcellular location">
    <subcellularLocation>
        <location evidence="3">Cytoplasm</location>
    </subcellularLocation>
</comment>
<dbReference type="AlphaFoldDB" id="A9KP60"/>
<evidence type="ECO:0000256" key="1">
    <source>
        <dbReference type="ARBA" id="ARBA00000824"/>
    </source>
</evidence>
<dbReference type="CDD" id="cd13631">
    <property type="entry name" value="PBP2_Ct-PDT_like"/>
    <property type="match status" value="1"/>
</dbReference>
<evidence type="ECO:0000256" key="5">
    <source>
        <dbReference type="ARBA" id="ARBA00004817"/>
    </source>
</evidence>
<dbReference type="SMART" id="SM00830">
    <property type="entry name" value="CM_2"/>
    <property type="match status" value="1"/>
</dbReference>
<dbReference type="Gene3D" id="3.30.70.260">
    <property type="match status" value="1"/>
</dbReference>
<keyword evidence="14 23" id="KW-0456">Lyase</keyword>
<evidence type="ECO:0000256" key="19">
    <source>
        <dbReference type="PIRSR" id="PIRSR001500-2"/>
    </source>
</evidence>
<feature type="domain" description="Prephenate dehydratase" evidence="21">
    <location>
        <begin position="109"/>
        <end position="286"/>
    </location>
</feature>
<dbReference type="PROSITE" id="PS51168">
    <property type="entry name" value="CHORISMATE_MUT_2"/>
    <property type="match status" value="1"/>
</dbReference>
<evidence type="ECO:0000256" key="13">
    <source>
        <dbReference type="ARBA" id="ARBA00023235"/>
    </source>
</evidence>
<comment type="catalytic activity">
    <reaction evidence="18">
        <text>prephenate + H(+) = 3-phenylpyruvate + CO2 + H2O</text>
        <dbReference type="Rhea" id="RHEA:21648"/>
        <dbReference type="ChEBI" id="CHEBI:15377"/>
        <dbReference type="ChEBI" id="CHEBI:15378"/>
        <dbReference type="ChEBI" id="CHEBI:16526"/>
        <dbReference type="ChEBI" id="CHEBI:18005"/>
        <dbReference type="ChEBI" id="CHEBI:29934"/>
        <dbReference type="EC" id="4.2.1.51"/>
    </reaction>
</comment>
<evidence type="ECO:0000256" key="7">
    <source>
        <dbReference type="ARBA" id="ARBA00014401"/>
    </source>
</evidence>
<organism evidence="23 24">
    <name type="scientific">Lachnoclostridium phytofermentans (strain ATCC 700394 / DSM 18823 / ISDg)</name>
    <name type="common">Clostridium phytofermentans</name>
    <dbReference type="NCBI Taxonomy" id="357809"/>
    <lineage>
        <taxon>Bacteria</taxon>
        <taxon>Bacillati</taxon>
        <taxon>Bacillota</taxon>
        <taxon>Clostridia</taxon>
        <taxon>Lachnospirales</taxon>
        <taxon>Lachnospiraceae</taxon>
    </lineage>
</organism>
<dbReference type="SUPFAM" id="SSF53850">
    <property type="entry name" value="Periplasmic binding protein-like II"/>
    <property type="match status" value="1"/>
</dbReference>
<dbReference type="NCBIfam" id="NF008865">
    <property type="entry name" value="PRK11898.1"/>
    <property type="match status" value="1"/>
</dbReference>
<dbReference type="InterPro" id="IPR002912">
    <property type="entry name" value="ACT_dom"/>
</dbReference>
<dbReference type="Proteomes" id="UP000000370">
    <property type="component" value="Chromosome"/>
</dbReference>
<gene>
    <name evidence="23" type="ordered locus">Cphy_1345</name>
</gene>
<dbReference type="CDD" id="cd04905">
    <property type="entry name" value="ACT_CM-PDT"/>
    <property type="match status" value="1"/>
</dbReference>
<feature type="domain" description="ACT" evidence="22">
    <location>
        <begin position="298"/>
        <end position="375"/>
    </location>
</feature>
<evidence type="ECO:0000256" key="4">
    <source>
        <dbReference type="ARBA" id="ARBA00004741"/>
    </source>
</evidence>
<accession>A9KP60</accession>
<proteinExistence type="predicted"/>
<dbReference type="InterPro" id="IPR045865">
    <property type="entry name" value="ACT-like_dom_sf"/>
</dbReference>
<evidence type="ECO:0000256" key="11">
    <source>
        <dbReference type="ARBA" id="ARBA00023141"/>
    </source>
</evidence>
<dbReference type="EC" id="4.2.1.51" evidence="6"/>
<dbReference type="eggNOG" id="COG0077">
    <property type="taxonomic scope" value="Bacteria"/>
</dbReference>
<dbReference type="GO" id="GO:0046417">
    <property type="term" value="P:chorismate metabolic process"/>
    <property type="evidence" value="ECO:0007669"/>
    <property type="project" value="InterPro"/>
</dbReference>
<dbReference type="EMBL" id="CP000885">
    <property type="protein sequence ID" value="ABX41722.1"/>
    <property type="molecule type" value="Genomic_DNA"/>
</dbReference>
<evidence type="ECO:0000256" key="10">
    <source>
        <dbReference type="ARBA" id="ARBA00022605"/>
    </source>
</evidence>
<keyword evidence="12" id="KW-0584">Phenylalanine biosynthesis</keyword>
<dbReference type="RefSeq" id="WP_012199376.1">
    <property type="nucleotide sequence ID" value="NC_010001.1"/>
</dbReference>
<sequence>MIDLQRSREEIDKIDAKMVELFEQRMKISQNVAEYKINTGKPVLDREREKQKLDSVEKLARTEYNGQAVRELFSQIMSMSRKLQYTMMNYNQASEFHKITEIPKNNETKIVYFGTKGSYSEQAMEEYFGTDITSFGASSFYEVMSKVSNGEADYGVLPIENTTTGGITDIYDLLVEFDNYIVAEQVLKVDQALLSLSGTNLSEIRTVYSHPQGILQSRKFLEQYPNIKTVEFGSTAGCAKKVLEDGDKTQAAIASIRAASTYGLEVLASNINYEEVNSTRFIIITKQRQFCEGSNKMSICFTLPHESGSLYNMLSHIIFNNLNMSKIESRPIPGKKFEYRFFVDFDGCIEEASVINTLRGIEAEALDIKILGNYIGVDL</sequence>
<dbReference type="STRING" id="357809.Cphy_1345"/>
<dbReference type="OrthoDB" id="9802281at2"/>
<feature type="domain" description="Chorismate mutase" evidence="20">
    <location>
        <begin position="1"/>
        <end position="88"/>
    </location>
</feature>
<dbReference type="PROSITE" id="PS51171">
    <property type="entry name" value="PREPHENATE_DEHYDR_3"/>
    <property type="match status" value="1"/>
</dbReference>
<feature type="site" description="Essential for prephenate dehydratase activity" evidence="19">
    <location>
        <position position="279"/>
    </location>
</feature>
<keyword evidence="24" id="KW-1185">Reference proteome</keyword>
<evidence type="ECO:0000256" key="6">
    <source>
        <dbReference type="ARBA" id="ARBA00013147"/>
    </source>
</evidence>
<keyword evidence="11" id="KW-0057">Aromatic amino acid biosynthesis</keyword>
<dbReference type="InterPro" id="IPR008242">
    <property type="entry name" value="Chor_mutase/pphenate_deHydtase"/>
</dbReference>
<evidence type="ECO:0000313" key="23">
    <source>
        <dbReference type="EMBL" id="ABX41722.1"/>
    </source>
</evidence>
<dbReference type="GO" id="GO:0009094">
    <property type="term" value="P:L-phenylalanine biosynthetic process"/>
    <property type="evidence" value="ECO:0007669"/>
    <property type="project" value="UniProtKB-UniPathway"/>
</dbReference>
<dbReference type="InterPro" id="IPR018528">
    <property type="entry name" value="Preph_deHydtase_CS"/>
</dbReference>
<evidence type="ECO:0000256" key="18">
    <source>
        <dbReference type="ARBA" id="ARBA00047848"/>
    </source>
</evidence>
<evidence type="ECO:0000256" key="14">
    <source>
        <dbReference type="ARBA" id="ARBA00023239"/>
    </source>
</evidence>
<dbReference type="Pfam" id="PF00800">
    <property type="entry name" value="PDT"/>
    <property type="match status" value="1"/>
</dbReference>
<dbReference type="PANTHER" id="PTHR21022">
    <property type="entry name" value="PREPHENATE DEHYDRATASE P PROTEIN"/>
    <property type="match status" value="1"/>
</dbReference>
<keyword evidence="13" id="KW-0413">Isomerase</keyword>
<dbReference type="Gene3D" id="1.20.59.10">
    <property type="entry name" value="Chorismate mutase"/>
    <property type="match status" value="1"/>
</dbReference>
<evidence type="ECO:0000256" key="15">
    <source>
        <dbReference type="ARBA" id="ARBA00023268"/>
    </source>
</evidence>
<name>A9KP60_LACP7</name>
<comment type="pathway">
    <text evidence="4">Amino-acid biosynthesis; L-phenylalanine biosynthesis; phenylpyruvate from prephenate: step 1/1.</text>
</comment>
<dbReference type="InterPro" id="IPR001086">
    <property type="entry name" value="Preph_deHydtase"/>
</dbReference>
<dbReference type="SUPFAM" id="SSF55021">
    <property type="entry name" value="ACT-like"/>
    <property type="match status" value="1"/>
</dbReference>
<keyword evidence="15" id="KW-0511">Multifunctional enzyme</keyword>
<dbReference type="InterPro" id="IPR036979">
    <property type="entry name" value="CM_dom_sf"/>
</dbReference>
<dbReference type="UniPathway" id="UPA00120">
    <property type="reaction ID" value="UER00203"/>
</dbReference>